<feature type="region of interest" description="Disordered" evidence="1">
    <location>
        <begin position="306"/>
        <end position="361"/>
    </location>
</feature>
<sequence>MAVMDDEDDASETDSCDRKENELRDKLLSLDMLSFVTGTTRSLQLVYICPPIPNDIRQAEVEHLFSLVGFGKDFKLNSVQNSILLEADLHIAWDAYAAFALLPPRDYLTSLANALIACNAAWIAAYDKGSVERVGSADPSLALAVVRRPSHWRLIVLRPALLFSLHQPLMLLSQDARKVVASGGIPTASDWQSWYPHPQNPFLVPCASMETNRELELPDIRDEKHAPSIFGMILNAHTKLRFYNAHRGKGTTYSALRSQNNDFDTASDYLIESYRMDVDRVVDALFFRPRGYDYGLPSAYDTAPGDGTYSSAAHDDDNSSMSAGEDSTPTSLEPALPDHESTPDELSHADHESTSHVGLAPLDDPRPIFSLPHDHHAACLLIPRSVSDELASADDRTVVESDPTHNLRQCEYSSTQGLEQYAELPFSDPSEPAPPPEEEIDGLTQSEWSSLMKRLNDSDPKVASRAFEMMAFRTNFLEADGLAGSN</sequence>
<accession>A0A5C3PHY9</accession>
<name>A0A5C3PHY9_9APHY</name>
<evidence type="ECO:0000256" key="1">
    <source>
        <dbReference type="SAM" id="MobiDB-lite"/>
    </source>
</evidence>
<dbReference type="EMBL" id="ML211135">
    <property type="protein sequence ID" value="TFK87870.1"/>
    <property type="molecule type" value="Genomic_DNA"/>
</dbReference>
<proteinExistence type="predicted"/>
<dbReference type="InParanoid" id="A0A5C3PHY9"/>
<reference evidence="3 4" key="1">
    <citation type="journal article" date="2019" name="Nat. Ecol. Evol.">
        <title>Megaphylogeny resolves global patterns of mushroom evolution.</title>
        <authorList>
            <person name="Varga T."/>
            <person name="Krizsan K."/>
            <person name="Foldi C."/>
            <person name="Dima B."/>
            <person name="Sanchez-Garcia M."/>
            <person name="Sanchez-Ramirez S."/>
            <person name="Szollosi G.J."/>
            <person name="Szarkandi J.G."/>
            <person name="Papp V."/>
            <person name="Albert L."/>
            <person name="Andreopoulos W."/>
            <person name="Angelini C."/>
            <person name="Antonin V."/>
            <person name="Barry K.W."/>
            <person name="Bougher N.L."/>
            <person name="Buchanan P."/>
            <person name="Buyck B."/>
            <person name="Bense V."/>
            <person name="Catcheside P."/>
            <person name="Chovatia M."/>
            <person name="Cooper J."/>
            <person name="Damon W."/>
            <person name="Desjardin D."/>
            <person name="Finy P."/>
            <person name="Geml J."/>
            <person name="Haridas S."/>
            <person name="Hughes K."/>
            <person name="Justo A."/>
            <person name="Karasinski D."/>
            <person name="Kautmanova I."/>
            <person name="Kiss B."/>
            <person name="Kocsube S."/>
            <person name="Kotiranta H."/>
            <person name="LaButti K.M."/>
            <person name="Lechner B.E."/>
            <person name="Liimatainen K."/>
            <person name="Lipzen A."/>
            <person name="Lukacs Z."/>
            <person name="Mihaltcheva S."/>
            <person name="Morgado L.N."/>
            <person name="Niskanen T."/>
            <person name="Noordeloos M.E."/>
            <person name="Ohm R.A."/>
            <person name="Ortiz-Santana B."/>
            <person name="Ovrebo C."/>
            <person name="Racz N."/>
            <person name="Riley R."/>
            <person name="Savchenko A."/>
            <person name="Shiryaev A."/>
            <person name="Soop K."/>
            <person name="Spirin V."/>
            <person name="Szebenyi C."/>
            <person name="Tomsovsky M."/>
            <person name="Tulloss R.E."/>
            <person name="Uehling J."/>
            <person name="Grigoriev I.V."/>
            <person name="Vagvolgyi C."/>
            <person name="Papp T."/>
            <person name="Martin F.M."/>
            <person name="Miettinen O."/>
            <person name="Hibbett D.S."/>
            <person name="Nagy L.G."/>
        </authorList>
    </citation>
    <scope>NUCLEOTIDE SEQUENCE [LARGE SCALE GENOMIC DNA]</scope>
    <source>
        <strain evidence="3 4">HHB13444</strain>
    </source>
</reference>
<dbReference type="Pfam" id="PF13391">
    <property type="entry name" value="HNH_2"/>
    <property type="match status" value="1"/>
</dbReference>
<gene>
    <name evidence="3" type="ORF">K466DRAFT_662720</name>
</gene>
<evidence type="ECO:0000313" key="3">
    <source>
        <dbReference type="EMBL" id="TFK87870.1"/>
    </source>
</evidence>
<organism evidence="3 4">
    <name type="scientific">Polyporus arcularius HHB13444</name>
    <dbReference type="NCBI Taxonomy" id="1314778"/>
    <lineage>
        <taxon>Eukaryota</taxon>
        <taxon>Fungi</taxon>
        <taxon>Dikarya</taxon>
        <taxon>Basidiomycota</taxon>
        <taxon>Agaricomycotina</taxon>
        <taxon>Agaricomycetes</taxon>
        <taxon>Polyporales</taxon>
        <taxon>Polyporaceae</taxon>
        <taxon>Polyporus</taxon>
    </lineage>
</organism>
<feature type="domain" description="HNH nuclease" evidence="2">
    <location>
        <begin position="72"/>
        <end position="96"/>
    </location>
</feature>
<feature type="compositionally biased region" description="Polar residues" evidence="1">
    <location>
        <begin position="319"/>
        <end position="331"/>
    </location>
</feature>
<dbReference type="AlphaFoldDB" id="A0A5C3PHY9"/>
<evidence type="ECO:0000259" key="2">
    <source>
        <dbReference type="Pfam" id="PF13391"/>
    </source>
</evidence>
<protein>
    <recommendedName>
        <fullName evidence="2">HNH nuclease domain-containing protein</fullName>
    </recommendedName>
</protein>
<dbReference type="InterPro" id="IPR003615">
    <property type="entry name" value="HNH_nuc"/>
</dbReference>
<dbReference type="Proteomes" id="UP000308197">
    <property type="component" value="Unassembled WGS sequence"/>
</dbReference>
<evidence type="ECO:0000313" key="4">
    <source>
        <dbReference type="Proteomes" id="UP000308197"/>
    </source>
</evidence>
<feature type="compositionally biased region" description="Basic and acidic residues" evidence="1">
    <location>
        <begin position="336"/>
        <end position="354"/>
    </location>
</feature>
<feature type="region of interest" description="Disordered" evidence="1">
    <location>
        <begin position="424"/>
        <end position="445"/>
    </location>
</feature>
<keyword evidence="4" id="KW-1185">Reference proteome</keyword>